<gene>
    <name evidence="2" type="ORF">A6770_22490</name>
</gene>
<evidence type="ECO:0000313" key="2">
    <source>
        <dbReference type="EMBL" id="RCJ29223.1"/>
    </source>
</evidence>
<organism evidence="2 3">
    <name type="scientific">Nostoc minutum NIES-26</name>
    <dbReference type="NCBI Taxonomy" id="1844469"/>
    <lineage>
        <taxon>Bacteria</taxon>
        <taxon>Bacillati</taxon>
        <taxon>Cyanobacteriota</taxon>
        <taxon>Cyanophyceae</taxon>
        <taxon>Nostocales</taxon>
        <taxon>Nostocaceae</taxon>
        <taxon>Nostoc</taxon>
    </lineage>
</organism>
<comment type="caution">
    <text evidence="2">The sequence shown here is derived from an EMBL/GenBank/DDBJ whole genome shotgun (WGS) entry which is preliminary data.</text>
</comment>
<keyword evidence="1" id="KW-0812">Transmembrane</keyword>
<dbReference type="Proteomes" id="UP000252107">
    <property type="component" value="Unassembled WGS sequence"/>
</dbReference>
<dbReference type="EMBL" id="LXQD01000294">
    <property type="protein sequence ID" value="RCJ29223.1"/>
    <property type="molecule type" value="Genomic_DNA"/>
</dbReference>
<keyword evidence="3" id="KW-1185">Reference proteome</keyword>
<name>A0A367R0X1_9NOSO</name>
<keyword evidence="1" id="KW-0472">Membrane</keyword>
<protein>
    <submittedName>
        <fullName evidence="2">Uncharacterized protein</fullName>
    </submittedName>
</protein>
<feature type="transmembrane region" description="Helical" evidence="1">
    <location>
        <begin position="7"/>
        <end position="28"/>
    </location>
</feature>
<dbReference type="AlphaFoldDB" id="A0A367R0X1"/>
<accession>A0A367R0X1</accession>
<reference evidence="2" key="1">
    <citation type="submission" date="2016-04" db="EMBL/GenBank/DDBJ databases">
        <authorList>
            <person name="Tabuchi Yagui T.R."/>
        </authorList>
    </citation>
    <scope>NUCLEOTIDE SEQUENCE [LARGE SCALE GENOMIC DNA]</scope>
    <source>
        <strain evidence="2">NIES-26</strain>
    </source>
</reference>
<evidence type="ECO:0000313" key="3">
    <source>
        <dbReference type="Proteomes" id="UP000252107"/>
    </source>
</evidence>
<keyword evidence="1" id="KW-1133">Transmembrane helix</keyword>
<evidence type="ECO:0000256" key="1">
    <source>
        <dbReference type="SAM" id="Phobius"/>
    </source>
</evidence>
<proteinExistence type="predicted"/>
<sequence length="241" mass="26647">MMKLANPLYYPLAVLAGGISLIVGVRFLQLPSPIMLPIATGIAVAGSNFLKSREPKYLELNNPELEREITSVKTSALALANKSNELRLEVKNLLTDSFQMELLAAVQMSCDRALEVPAKIDNLAWRLQGSNSLLSLSELQQQLAEVQHKHRSSSGVAKQHLSQLADSLKRNIQLAQEGQDTRIAQIVSISTQIQDSAGVLQRLQNKLHTSDLTDSEQINQLQLLSDELSSFQENIDLLVRK</sequence>